<keyword evidence="8" id="KW-1133">Transmembrane helix</keyword>
<dbReference type="InterPro" id="IPR036890">
    <property type="entry name" value="HATPase_C_sf"/>
</dbReference>
<dbReference type="Proteomes" id="UP001265700">
    <property type="component" value="Unassembled WGS sequence"/>
</dbReference>
<evidence type="ECO:0000259" key="10">
    <source>
        <dbReference type="PROSITE" id="PS50112"/>
    </source>
</evidence>
<dbReference type="CDD" id="cd00082">
    <property type="entry name" value="HisKA"/>
    <property type="match status" value="1"/>
</dbReference>
<dbReference type="RefSeq" id="WP_310319779.1">
    <property type="nucleotide sequence ID" value="NZ_JAVDWU010000008.1"/>
</dbReference>
<feature type="domain" description="PAC" evidence="11">
    <location>
        <begin position="528"/>
        <end position="579"/>
    </location>
</feature>
<dbReference type="CDD" id="cd12915">
    <property type="entry name" value="PDC2_DGC_like"/>
    <property type="match status" value="1"/>
</dbReference>
<protein>
    <recommendedName>
        <fullName evidence="2">histidine kinase</fullName>
        <ecNumber evidence="2">2.7.13.3</ecNumber>
    </recommendedName>
</protein>
<dbReference type="SMART" id="SM00091">
    <property type="entry name" value="PAS"/>
    <property type="match status" value="2"/>
</dbReference>
<dbReference type="PANTHER" id="PTHR42878">
    <property type="entry name" value="TWO-COMPONENT HISTIDINE KINASE"/>
    <property type="match status" value="1"/>
</dbReference>
<dbReference type="PROSITE" id="PS50112">
    <property type="entry name" value="PAS"/>
    <property type="match status" value="1"/>
</dbReference>
<evidence type="ECO:0000256" key="8">
    <source>
        <dbReference type="SAM" id="Phobius"/>
    </source>
</evidence>
<feature type="domain" description="Histidine kinase" evidence="9">
    <location>
        <begin position="608"/>
        <end position="821"/>
    </location>
</feature>
<accession>A0ABU1WR39</accession>
<evidence type="ECO:0000256" key="6">
    <source>
        <dbReference type="ARBA" id="ARBA00023136"/>
    </source>
</evidence>
<feature type="domain" description="PAS" evidence="10">
    <location>
        <begin position="322"/>
        <end position="362"/>
    </location>
</feature>
<keyword evidence="6 8" id="KW-0472">Membrane</keyword>
<evidence type="ECO:0000313" key="13">
    <source>
        <dbReference type="Proteomes" id="UP001265700"/>
    </source>
</evidence>
<evidence type="ECO:0000256" key="5">
    <source>
        <dbReference type="ARBA" id="ARBA00022777"/>
    </source>
</evidence>
<dbReference type="InterPro" id="IPR013655">
    <property type="entry name" value="PAS_fold_3"/>
</dbReference>
<dbReference type="Pfam" id="PF00512">
    <property type="entry name" value="HisKA"/>
    <property type="match status" value="1"/>
</dbReference>
<dbReference type="Pfam" id="PF08447">
    <property type="entry name" value="PAS_3"/>
    <property type="match status" value="1"/>
</dbReference>
<evidence type="ECO:0000256" key="2">
    <source>
        <dbReference type="ARBA" id="ARBA00012438"/>
    </source>
</evidence>
<comment type="caution">
    <text evidence="12">The sequence shown here is derived from an EMBL/GenBank/DDBJ whole genome shotgun (WGS) entry which is preliminary data.</text>
</comment>
<dbReference type="InterPro" id="IPR003661">
    <property type="entry name" value="HisK_dim/P_dom"/>
</dbReference>
<keyword evidence="5" id="KW-0418">Kinase</keyword>
<feature type="transmembrane region" description="Helical" evidence="8">
    <location>
        <begin position="12"/>
        <end position="33"/>
    </location>
</feature>
<dbReference type="SUPFAM" id="SSF47384">
    <property type="entry name" value="Homodimeric domain of signal transducing histidine kinase"/>
    <property type="match status" value="1"/>
</dbReference>
<dbReference type="InterPro" id="IPR054327">
    <property type="entry name" value="His-kinase-like_sensor"/>
</dbReference>
<evidence type="ECO:0000256" key="1">
    <source>
        <dbReference type="ARBA" id="ARBA00000085"/>
    </source>
</evidence>
<dbReference type="CDD" id="cd00130">
    <property type="entry name" value="PAS"/>
    <property type="match status" value="2"/>
</dbReference>
<evidence type="ECO:0000313" key="12">
    <source>
        <dbReference type="EMBL" id="MDR7151774.1"/>
    </source>
</evidence>
<evidence type="ECO:0000259" key="11">
    <source>
        <dbReference type="PROSITE" id="PS50113"/>
    </source>
</evidence>
<keyword evidence="7" id="KW-0175">Coiled coil</keyword>
<keyword evidence="8" id="KW-0812">Transmembrane</keyword>
<dbReference type="SMART" id="SM00387">
    <property type="entry name" value="HATPase_c"/>
    <property type="match status" value="1"/>
</dbReference>
<dbReference type="Gene3D" id="3.30.565.10">
    <property type="entry name" value="Histidine kinase-like ATPase, C-terminal domain"/>
    <property type="match status" value="1"/>
</dbReference>
<dbReference type="PROSITE" id="PS50113">
    <property type="entry name" value="PAC"/>
    <property type="match status" value="1"/>
</dbReference>
<feature type="coiled-coil region" evidence="7">
    <location>
        <begin position="567"/>
        <end position="601"/>
    </location>
</feature>
<dbReference type="Pfam" id="PF22588">
    <property type="entry name" value="dCache_1_like"/>
    <property type="match status" value="1"/>
</dbReference>
<keyword evidence="13" id="KW-1185">Reference proteome</keyword>
<comment type="catalytic activity">
    <reaction evidence="1">
        <text>ATP + protein L-histidine = ADP + protein N-phospho-L-histidine.</text>
        <dbReference type="EC" id="2.7.13.3"/>
    </reaction>
</comment>
<dbReference type="InterPro" id="IPR004358">
    <property type="entry name" value="Sig_transdc_His_kin-like_C"/>
</dbReference>
<dbReference type="InterPro" id="IPR050351">
    <property type="entry name" value="BphY/WalK/GraS-like"/>
</dbReference>
<dbReference type="NCBIfam" id="TIGR00229">
    <property type="entry name" value="sensory_box"/>
    <property type="match status" value="2"/>
</dbReference>
<evidence type="ECO:0000256" key="4">
    <source>
        <dbReference type="ARBA" id="ARBA00022679"/>
    </source>
</evidence>
<dbReference type="InterPro" id="IPR005467">
    <property type="entry name" value="His_kinase_dom"/>
</dbReference>
<dbReference type="Gene3D" id="3.30.450.20">
    <property type="entry name" value="PAS domain"/>
    <property type="match status" value="4"/>
</dbReference>
<evidence type="ECO:0000256" key="7">
    <source>
        <dbReference type="SAM" id="Coils"/>
    </source>
</evidence>
<gene>
    <name evidence="12" type="ORF">J2W49_003750</name>
</gene>
<dbReference type="SUPFAM" id="SSF55874">
    <property type="entry name" value="ATPase domain of HSP90 chaperone/DNA topoisomerase II/histidine kinase"/>
    <property type="match status" value="1"/>
</dbReference>
<dbReference type="InterPro" id="IPR036097">
    <property type="entry name" value="HisK_dim/P_sf"/>
</dbReference>
<dbReference type="Pfam" id="PF02518">
    <property type="entry name" value="HATPase_c"/>
    <property type="match status" value="1"/>
</dbReference>
<dbReference type="Gene3D" id="2.10.70.100">
    <property type="match status" value="1"/>
</dbReference>
<dbReference type="Gene3D" id="1.10.287.130">
    <property type="match status" value="1"/>
</dbReference>
<dbReference type="InterPro" id="IPR003594">
    <property type="entry name" value="HATPase_dom"/>
</dbReference>
<dbReference type="SMART" id="SM00388">
    <property type="entry name" value="HisKA"/>
    <property type="match status" value="1"/>
</dbReference>
<dbReference type="InterPro" id="IPR035965">
    <property type="entry name" value="PAS-like_dom_sf"/>
</dbReference>
<dbReference type="EC" id="2.7.13.3" evidence="2"/>
<evidence type="ECO:0000256" key="3">
    <source>
        <dbReference type="ARBA" id="ARBA00022553"/>
    </source>
</evidence>
<dbReference type="CDD" id="cd12914">
    <property type="entry name" value="PDC1_DGC_like"/>
    <property type="match status" value="1"/>
</dbReference>
<sequence length="821" mass="92269">MARGTAVNTRSRALVSAVMLFTLLAVSVLWWQAERSRDQLREQLMQQAGQRSLHLADAMAGQVGILMSMLDLKLMDLRRDWLRDPAGFDPAVRNVLEILPAGFVSHASVVDADGYVVYNSLGQEAGTYVGDRAHFQAQRAGGDRIHIGKPVASRLTGRWIFIVGRPIMRDGQFAGVIQLMVSSDAVAQKLATLQLSDQDVVSLIHADGTFMARSRANSEAMGVQLTSSRPYVQAPDLPHGIYHVKGQLDDVARTYGWRRITPHPLVVAVGLADASVMLPLSPALKRGRAVTATLAALLFMCGGLISVLLMRVARNQAVAEANEAVRVRLFESSHVPIVVMDARTGRIIDCNQAACRIYGYEQRSDVLGRSPEVFSAPKQYDGTPFDEKARFFVAQAVKKGSVKFDWLHQRPDGTQWDGEVNLMCFESEGWKLLQFTVQDITESRRAERALRDSETRLKEAQRLAHVGSWEHNPTTGVILWSDEIYRIFEVDPATFTVTMESFYSIVHPHDRDWMHEAYQRSELTRQPFDLVFRLLMPDGRVKHVRETGQREFQGERLVRSFGTVQDITQMHQAEEALMRLNEELEQRVAERTREMTVLNRDLEAFAYSVSHDLRTPLRSIDGYASLLDAEFGDQIRGEGRSYLERIQRSARRMGNLITDMLSMAHLSRADLQCERVDLSELARSIMAEIAGGETGRSVEWHIEDGLIVQADAGLMRVVLQNLLGNAWKYTSQTTQARISFTRQRHADGRQEFCVRDNGAGFDMTYAEQLFQPFKRLHAHHEFEGTGVGLATVHRVIERHGGKVRGEGKVREGAVFCFTLPG</sequence>
<keyword evidence="4" id="KW-0808">Transferase</keyword>
<evidence type="ECO:0000259" key="9">
    <source>
        <dbReference type="PROSITE" id="PS50109"/>
    </source>
</evidence>
<dbReference type="PROSITE" id="PS50109">
    <property type="entry name" value="HIS_KIN"/>
    <property type="match status" value="1"/>
</dbReference>
<dbReference type="PRINTS" id="PR00344">
    <property type="entry name" value="BCTRLSENSOR"/>
</dbReference>
<proteinExistence type="predicted"/>
<organism evidence="12 13">
    <name type="scientific">Hydrogenophaga palleronii</name>
    <dbReference type="NCBI Taxonomy" id="65655"/>
    <lineage>
        <taxon>Bacteria</taxon>
        <taxon>Pseudomonadati</taxon>
        <taxon>Pseudomonadota</taxon>
        <taxon>Betaproteobacteria</taxon>
        <taxon>Burkholderiales</taxon>
        <taxon>Comamonadaceae</taxon>
        <taxon>Hydrogenophaga</taxon>
    </lineage>
</organism>
<keyword evidence="3" id="KW-0597">Phosphoprotein</keyword>
<name>A0ABU1WR39_9BURK</name>
<dbReference type="InterPro" id="IPR000700">
    <property type="entry name" value="PAS-assoc_C"/>
</dbReference>
<dbReference type="Pfam" id="PF13426">
    <property type="entry name" value="PAS_9"/>
    <property type="match status" value="1"/>
</dbReference>
<dbReference type="SUPFAM" id="SSF55785">
    <property type="entry name" value="PYP-like sensor domain (PAS domain)"/>
    <property type="match status" value="2"/>
</dbReference>
<dbReference type="PANTHER" id="PTHR42878:SF15">
    <property type="entry name" value="BACTERIOPHYTOCHROME"/>
    <property type="match status" value="1"/>
</dbReference>
<dbReference type="InterPro" id="IPR000014">
    <property type="entry name" value="PAS"/>
</dbReference>
<dbReference type="EMBL" id="JAVDWU010000008">
    <property type="protein sequence ID" value="MDR7151774.1"/>
    <property type="molecule type" value="Genomic_DNA"/>
</dbReference>
<reference evidence="12 13" key="1">
    <citation type="submission" date="2023-07" db="EMBL/GenBank/DDBJ databases">
        <title>Sorghum-associated microbial communities from plants grown in Nebraska, USA.</title>
        <authorList>
            <person name="Schachtman D."/>
        </authorList>
    </citation>
    <scope>NUCLEOTIDE SEQUENCE [LARGE SCALE GENOMIC DNA]</scope>
    <source>
        <strain evidence="12 13">4249</strain>
    </source>
</reference>